<reference evidence="2 3" key="1">
    <citation type="submission" date="2019-09" db="EMBL/GenBank/DDBJ databases">
        <title>Complete genome sequence of Arachidicoccus sp. B3-10 isolated from apple orchard soil.</title>
        <authorList>
            <person name="Kim H.S."/>
            <person name="Han K.-I."/>
            <person name="Suh M.K."/>
            <person name="Lee K.C."/>
            <person name="Eom M.K."/>
            <person name="Kim J.-S."/>
            <person name="Kang S.W."/>
            <person name="Sin Y."/>
            <person name="Lee J.-S."/>
        </authorList>
    </citation>
    <scope>NUCLEOTIDE SEQUENCE [LARGE SCALE GENOMIC DNA]</scope>
    <source>
        <strain evidence="2 3">B3-10</strain>
    </source>
</reference>
<gene>
    <name evidence="2" type="ORF">E0W69_007460</name>
</gene>
<name>A0A5P2G6H8_9BACT</name>
<evidence type="ECO:0000313" key="2">
    <source>
        <dbReference type="EMBL" id="QES90937.1"/>
    </source>
</evidence>
<dbReference type="AlphaFoldDB" id="A0A5P2G6H8"/>
<evidence type="ECO:0000259" key="1">
    <source>
        <dbReference type="Pfam" id="PF00027"/>
    </source>
</evidence>
<dbReference type="OrthoDB" id="1092431at2"/>
<dbReference type="Gene3D" id="2.60.120.10">
    <property type="entry name" value="Jelly Rolls"/>
    <property type="match status" value="1"/>
</dbReference>
<sequence length="189" mass="22281">MSHPLRVHIETVSTLSDEEFDHILSFFVHKKMKKHSSLVTMGEQVKYEYFVIKGCLRAYMTDPETGKEFTYQFAVENWWISDREAFLRNLPATITIDCLEPCELLGITLQNRQKLGVEIWKYEHYLNVKANFGYVALQKRLQIMISGNAKQRYEQFINQYPQLLNRVPKQFVASYLGVSRETISRLYRG</sequence>
<dbReference type="Pfam" id="PF00027">
    <property type="entry name" value="cNMP_binding"/>
    <property type="match status" value="1"/>
</dbReference>
<dbReference type="CDD" id="cd00038">
    <property type="entry name" value="CAP_ED"/>
    <property type="match status" value="1"/>
</dbReference>
<dbReference type="Proteomes" id="UP000292424">
    <property type="component" value="Chromosome"/>
</dbReference>
<dbReference type="EMBL" id="CP044016">
    <property type="protein sequence ID" value="QES90937.1"/>
    <property type="molecule type" value="Genomic_DNA"/>
</dbReference>
<dbReference type="KEGG" id="arac:E0W69_007460"/>
<evidence type="ECO:0000313" key="3">
    <source>
        <dbReference type="Proteomes" id="UP000292424"/>
    </source>
</evidence>
<proteinExistence type="predicted"/>
<keyword evidence="3" id="KW-1185">Reference proteome</keyword>
<dbReference type="InterPro" id="IPR018490">
    <property type="entry name" value="cNMP-bd_dom_sf"/>
</dbReference>
<organism evidence="2 3">
    <name type="scientific">Rhizosphaericola mali</name>
    <dbReference type="NCBI Taxonomy" id="2545455"/>
    <lineage>
        <taxon>Bacteria</taxon>
        <taxon>Pseudomonadati</taxon>
        <taxon>Bacteroidota</taxon>
        <taxon>Chitinophagia</taxon>
        <taxon>Chitinophagales</taxon>
        <taxon>Chitinophagaceae</taxon>
        <taxon>Rhizosphaericola</taxon>
    </lineage>
</organism>
<protein>
    <submittedName>
        <fullName evidence="2">Crp/Fnr family transcriptional regulator</fullName>
    </submittedName>
</protein>
<feature type="domain" description="Cyclic nucleotide-binding" evidence="1">
    <location>
        <begin position="30"/>
        <end position="111"/>
    </location>
</feature>
<dbReference type="InterPro" id="IPR000595">
    <property type="entry name" value="cNMP-bd_dom"/>
</dbReference>
<dbReference type="InterPro" id="IPR014710">
    <property type="entry name" value="RmlC-like_jellyroll"/>
</dbReference>
<accession>A0A5P2G6H8</accession>
<dbReference type="SUPFAM" id="SSF51206">
    <property type="entry name" value="cAMP-binding domain-like"/>
    <property type="match status" value="1"/>
</dbReference>